<dbReference type="EMBL" id="RCBY01000594">
    <property type="protein sequence ID" value="RQH14414.1"/>
    <property type="molecule type" value="Genomic_DNA"/>
</dbReference>
<dbReference type="AlphaFoldDB" id="A0A3N6NFB1"/>
<dbReference type="Proteomes" id="UP000269154">
    <property type="component" value="Unassembled WGS sequence"/>
</dbReference>
<keyword evidence="1" id="KW-0812">Transmembrane</keyword>
<sequence length="84" mass="9777">MMPDATFTNKDLWDFRMMMLTLRTFPIFFMTTTMFQAIGNARIAGFLIVARELLLFFPIVFILPMFYGVSGIYYTGVPVNCIVW</sequence>
<evidence type="ECO:0000256" key="1">
    <source>
        <dbReference type="SAM" id="Phobius"/>
    </source>
</evidence>
<keyword evidence="1" id="KW-1133">Transmembrane helix</keyword>
<reference evidence="2 3" key="1">
    <citation type="journal article" date="2018" name="ACS Chem. Biol.">
        <title>Ketoreductase domain dysfunction expands chemodiversity: malyngamide biosynthesis in the cyanobacterium Okeania hirsuta.</title>
        <authorList>
            <person name="Moss N.A."/>
            <person name="Leao T."/>
            <person name="Rankin M."/>
            <person name="McCullough T.M."/>
            <person name="Qu P."/>
            <person name="Korobeynikov A."/>
            <person name="Smith J.L."/>
            <person name="Gerwick L."/>
            <person name="Gerwick W.H."/>
        </authorList>
    </citation>
    <scope>NUCLEOTIDE SEQUENCE [LARGE SCALE GENOMIC DNA]</scope>
    <source>
        <strain evidence="2 3">PAB10Feb10-1</strain>
    </source>
</reference>
<name>A0A3N6NFB1_9CYAN</name>
<feature type="transmembrane region" description="Helical" evidence="1">
    <location>
        <begin position="20"/>
        <end position="41"/>
    </location>
</feature>
<keyword evidence="1" id="KW-0472">Membrane</keyword>
<comment type="caution">
    <text evidence="2">The sequence shown here is derived from an EMBL/GenBank/DDBJ whole genome shotgun (WGS) entry which is preliminary data.</text>
</comment>
<feature type="transmembrane region" description="Helical" evidence="1">
    <location>
        <begin position="53"/>
        <end position="74"/>
    </location>
</feature>
<gene>
    <name evidence="2" type="ORF">D5R40_34305</name>
</gene>
<evidence type="ECO:0000313" key="3">
    <source>
        <dbReference type="Proteomes" id="UP000269154"/>
    </source>
</evidence>
<protein>
    <recommendedName>
        <fullName evidence="4">MATE family efflux transporter</fullName>
    </recommendedName>
</protein>
<organism evidence="2 3">
    <name type="scientific">Okeania hirsuta</name>
    <dbReference type="NCBI Taxonomy" id="1458930"/>
    <lineage>
        <taxon>Bacteria</taxon>
        <taxon>Bacillati</taxon>
        <taxon>Cyanobacteriota</taxon>
        <taxon>Cyanophyceae</taxon>
        <taxon>Oscillatoriophycideae</taxon>
        <taxon>Oscillatoriales</taxon>
        <taxon>Microcoleaceae</taxon>
        <taxon>Okeania</taxon>
    </lineage>
</organism>
<evidence type="ECO:0000313" key="2">
    <source>
        <dbReference type="EMBL" id="RQH14414.1"/>
    </source>
</evidence>
<keyword evidence="3" id="KW-1185">Reference proteome</keyword>
<proteinExistence type="predicted"/>
<evidence type="ECO:0008006" key="4">
    <source>
        <dbReference type="Google" id="ProtNLM"/>
    </source>
</evidence>
<accession>A0A3N6NFB1</accession>